<protein>
    <submittedName>
        <fullName evidence="2">Uncharacterized protein</fullName>
    </submittedName>
</protein>
<feature type="region of interest" description="Disordered" evidence="1">
    <location>
        <begin position="302"/>
        <end position="350"/>
    </location>
</feature>
<proteinExistence type="predicted"/>
<sequence>YPDDTLYAFYDTSFNTACRASSSEDGPRTNFAAFVEWTLARNGSPFPTCAQENLTSFTPDPVHSPPPPRGAEHQPEPTDDGEPESATTDEPSPQGASQSCVCHQTRCERKPGAPPTATWLRVTCLWIWVKGKWKETLLTGMLTCPLSSSVTPVPTSSPERAKRALVSTSSLERAPVPKFGPERPPVPKSSPERDFVSKSSLKKDSVPKLTNSSCLLLLLSGSPYAHPQPMYLFGGLTADLPISIGVVARGSPSRTQPQPRSSGSTMAPSSPLWPGSQLASPFSLVPPALPWSVDSTPSFVPPTPSCSSIPPAPPWSSVTPAPPWQFRSTPPQWLPAPSAPPRPSGSFSSPWLIISPSPPWARPPHAPPP</sequence>
<dbReference type="AlphaFoldDB" id="A0ABD0QD31"/>
<accession>A0ABD0QD31</accession>
<feature type="non-terminal residue" evidence="2">
    <location>
        <position position="1"/>
    </location>
</feature>
<evidence type="ECO:0000313" key="2">
    <source>
        <dbReference type="EMBL" id="KAL0183807.1"/>
    </source>
</evidence>
<comment type="caution">
    <text evidence="2">The sequence shown here is derived from an EMBL/GenBank/DDBJ whole genome shotgun (WGS) entry which is preliminary data.</text>
</comment>
<gene>
    <name evidence="2" type="ORF">M9458_019503</name>
</gene>
<feature type="compositionally biased region" description="Low complexity" evidence="1">
    <location>
        <begin position="249"/>
        <end position="264"/>
    </location>
</feature>
<dbReference type="EMBL" id="JAMKFB020000009">
    <property type="protein sequence ID" value="KAL0183807.1"/>
    <property type="molecule type" value="Genomic_DNA"/>
</dbReference>
<name>A0ABD0QD31_CIRMR</name>
<organism evidence="2 3">
    <name type="scientific">Cirrhinus mrigala</name>
    <name type="common">Mrigala</name>
    <dbReference type="NCBI Taxonomy" id="683832"/>
    <lineage>
        <taxon>Eukaryota</taxon>
        <taxon>Metazoa</taxon>
        <taxon>Chordata</taxon>
        <taxon>Craniata</taxon>
        <taxon>Vertebrata</taxon>
        <taxon>Euteleostomi</taxon>
        <taxon>Actinopterygii</taxon>
        <taxon>Neopterygii</taxon>
        <taxon>Teleostei</taxon>
        <taxon>Ostariophysi</taxon>
        <taxon>Cypriniformes</taxon>
        <taxon>Cyprinidae</taxon>
        <taxon>Labeoninae</taxon>
        <taxon>Labeonini</taxon>
        <taxon>Cirrhinus</taxon>
    </lineage>
</organism>
<evidence type="ECO:0000313" key="3">
    <source>
        <dbReference type="Proteomes" id="UP001529510"/>
    </source>
</evidence>
<feature type="compositionally biased region" description="Pro residues" evidence="1">
    <location>
        <begin position="332"/>
        <end position="343"/>
    </location>
</feature>
<dbReference type="Proteomes" id="UP001529510">
    <property type="component" value="Unassembled WGS sequence"/>
</dbReference>
<feature type="compositionally biased region" description="Pro residues" evidence="1">
    <location>
        <begin position="302"/>
        <end position="314"/>
    </location>
</feature>
<feature type="region of interest" description="Disordered" evidence="1">
    <location>
        <begin position="166"/>
        <end position="202"/>
    </location>
</feature>
<feature type="region of interest" description="Disordered" evidence="1">
    <location>
        <begin position="249"/>
        <end position="274"/>
    </location>
</feature>
<reference evidence="2 3" key="1">
    <citation type="submission" date="2024-05" db="EMBL/GenBank/DDBJ databases">
        <title>Genome sequencing and assembly of Indian major carp, Cirrhinus mrigala (Hamilton, 1822).</title>
        <authorList>
            <person name="Mohindra V."/>
            <person name="Chowdhury L.M."/>
            <person name="Lal K."/>
            <person name="Jena J.K."/>
        </authorList>
    </citation>
    <scope>NUCLEOTIDE SEQUENCE [LARGE SCALE GENOMIC DNA]</scope>
    <source>
        <strain evidence="2">CM1030</strain>
        <tissue evidence="2">Blood</tissue>
    </source>
</reference>
<feature type="compositionally biased region" description="Polar residues" evidence="1">
    <location>
        <begin position="85"/>
        <end position="98"/>
    </location>
</feature>
<evidence type="ECO:0000256" key="1">
    <source>
        <dbReference type="SAM" id="MobiDB-lite"/>
    </source>
</evidence>
<feature type="compositionally biased region" description="Basic and acidic residues" evidence="1">
    <location>
        <begin position="190"/>
        <end position="202"/>
    </location>
</feature>
<feature type="non-terminal residue" evidence="2">
    <location>
        <position position="369"/>
    </location>
</feature>
<feature type="region of interest" description="Disordered" evidence="1">
    <location>
        <begin position="49"/>
        <end position="98"/>
    </location>
</feature>
<keyword evidence="3" id="KW-1185">Reference proteome</keyword>